<dbReference type="EC" id="2.5.1.29" evidence="9"/>
<keyword evidence="4 8" id="KW-0808">Transferase</keyword>
<dbReference type="STRING" id="429701.A0A2G9GV50"/>
<dbReference type="SMR" id="A0A2G9GV50"/>
<evidence type="ECO:0000256" key="6">
    <source>
        <dbReference type="ARBA" id="ARBA00022842"/>
    </source>
</evidence>
<dbReference type="Pfam" id="PF00348">
    <property type="entry name" value="polyprenyl_synt"/>
    <property type="match status" value="1"/>
</dbReference>
<evidence type="ECO:0000256" key="7">
    <source>
        <dbReference type="ARBA" id="ARBA00023229"/>
    </source>
</evidence>
<dbReference type="InterPro" id="IPR053378">
    <property type="entry name" value="Prenyl_diphosphate_synthase"/>
</dbReference>
<dbReference type="InterPro" id="IPR000092">
    <property type="entry name" value="Polyprenyl_synt"/>
</dbReference>
<dbReference type="GO" id="GO:0004311">
    <property type="term" value="F:geranylgeranyl diphosphate synthase activity"/>
    <property type="evidence" value="ECO:0007669"/>
    <property type="project" value="UniProtKB-EC"/>
</dbReference>
<comment type="cofactor">
    <cofactor evidence="1">
        <name>Mg(2+)</name>
        <dbReference type="ChEBI" id="CHEBI:18420"/>
    </cofactor>
</comment>
<evidence type="ECO:0000256" key="2">
    <source>
        <dbReference type="ARBA" id="ARBA00005128"/>
    </source>
</evidence>
<dbReference type="PROSITE" id="PS00723">
    <property type="entry name" value="POLYPRENYL_SYNTHASE_1"/>
    <property type="match status" value="1"/>
</dbReference>
<evidence type="ECO:0000256" key="4">
    <source>
        <dbReference type="ARBA" id="ARBA00022679"/>
    </source>
</evidence>
<gene>
    <name evidence="9" type="ORF">CDL12_18534</name>
</gene>
<dbReference type="EMBL" id="NKXS01003673">
    <property type="protein sequence ID" value="PIN08880.1"/>
    <property type="molecule type" value="Genomic_DNA"/>
</dbReference>
<dbReference type="AlphaFoldDB" id="A0A2G9GV50"/>
<evidence type="ECO:0000313" key="9">
    <source>
        <dbReference type="EMBL" id="PIN08880.1"/>
    </source>
</evidence>
<dbReference type="InterPro" id="IPR033749">
    <property type="entry name" value="Polyprenyl_synt_CS"/>
</dbReference>
<dbReference type="SFLD" id="SFLDG01017">
    <property type="entry name" value="Polyprenyl_Transferase_Like"/>
    <property type="match status" value="1"/>
</dbReference>
<evidence type="ECO:0000313" key="10">
    <source>
        <dbReference type="Proteomes" id="UP000231279"/>
    </source>
</evidence>
<dbReference type="SFLD" id="SFLDS00005">
    <property type="entry name" value="Isoprenoid_Synthase_Type_I"/>
    <property type="match status" value="1"/>
</dbReference>
<dbReference type="GO" id="GO:0008299">
    <property type="term" value="P:isoprenoid biosynthetic process"/>
    <property type="evidence" value="ECO:0007669"/>
    <property type="project" value="UniProtKB-KW"/>
</dbReference>
<dbReference type="OrthoDB" id="6921389at2759"/>
<comment type="similarity">
    <text evidence="3 8">Belongs to the FPP/GGPP synthase family.</text>
</comment>
<name>A0A2G9GV50_9LAMI</name>
<dbReference type="SUPFAM" id="SSF48576">
    <property type="entry name" value="Terpenoid synthases"/>
    <property type="match status" value="1"/>
</dbReference>
<dbReference type="PROSITE" id="PS00444">
    <property type="entry name" value="POLYPRENYL_SYNTHASE_2"/>
    <property type="match status" value="1"/>
</dbReference>
<dbReference type="Gene3D" id="1.10.600.10">
    <property type="entry name" value="Farnesyl Diphosphate Synthase"/>
    <property type="match status" value="1"/>
</dbReference>
<dbReference type="FunFam" id="1.10.600.10:FF:000001">
    <property type="entry name" value="Geranylgeranyl diphosphate synthase"/>
    <property type="match status" value="1"/>
</dbReference>
<keyword evidence="5" id="KW-0479">Metal-binding</keyword>
<organism evidence="9 10">
    <name type="scientific">Handroanthus impetiginosus</name>
    <dbReference type="NCBI Taxonomy" id="429701"/>
    <lineage>
        <taxon>Eukaryota</taxon>
        <taxon>Viridiplantae</taxon>
        <taxon>Streptophyta</taxon>
        <taxon>Embryophyta</taxon>
        <taxon>Tracheophyta</taxon>
        <taxon>Spermatophyta</taxon>
        <taxon>Magnoliopsida</taxon>
        <taxon>eudicotyledons</taxon>
        <taxon>Gunneridae</taxon>
        <taxon>Pentapetalae</taxon>
        <taxon>asterids</taxon>
        <taxon>lamiids</taxon>
        <taxon>Lamiales</taxon>
        <taxon>Bignoniaceae</taxon>
        <taxon>Crescentiina</taxon>
        <taxon>Tabebuia alliance</taxon>
        <taxon>Handroanthus</taxon>
    </lineage>
</organism>
<dbReference type="GO" id="GO:0005737">
    <property type="term" value="C:cytoplasm"/>
    <property type="evidence" value="ECO:0007669"/>
    <property type="project" value="UniProtKB-ARBA"/>
</dbReference>
<dbReference type="InterPro" id="IPR008949">
    <property type="entry name" value="Isoprenoid_synthase_dom_sf"/>
</dbReference>
<protein>
    <submittedName>
        <fullName evidence="9">Geranylgeranyl pyrophosphate synthase/Polyprenyl synthetase</fullName>
        <ecNumber evidence="9">2.5.1.29</ecNumber>
    </submittedName>
</protein>
<dbReference type="CDD" id="cd00685">
    <property type="entry name" value="Trans_IPPS_HT"/>
    <property type="match status" value="1"/>
</dbReference>
<reference evidence="10" key="1">
    <citation type="journal article" date="2018" name="Gigascience">
        <title>Genome assembly of the Pink Ipe (Handroanthus impetiginosus, Bignoniaceae), a highly valued, ecologically keystone Neotropical timber forest tree.</title>
        <authorList>
            <person name="Silva-Junior O.B."/>
            <person name="Grattapaglia D."/>
            <person name="Novaes E."/>
            <person name="Collevatti R.G."/>
        </authorList>
    </citation>
    <scope>NUCLEOTIDE SEQUENCE [LARGE SCALE GENOMIC DNA]</scope>
    <source>
        <strain evidence="10">cv. UFG-1</strain>
    </source>
</reference>
<dbReference type="PANTHER" id="PTHR43281">
    <property type="entry name" value="FARNESYL DIPHOSPHATE SYNTHASE"/>
    <property type="match status" value="1"/>
</dbReference>
<comment type="caution">
    <text evidence="9">The sequence shown here is derived from an EMBL/GenBank/DDBJ whole genome shotgun (WGS) entry which is preliminary data.</text>
</comment>
<dbReference type="NCBIfam" id="NF045485">
    <property type="entry name" value="FPPsyn"/>
    <property type="match status" value="1"/>
</dbReference>
<dbReference type="PANTHER" id="PTHR43281:SF24">
    <property type="entry name" value="OS07G0580900 PROTEIN"/>
    <property type="match status" value="1"/>
</dbReference>
<keyword evidence="7" id="KW-0414">Isoprene biosynthesis</keyword>
<comment type="pathway">
    <text evidence="2">Isoprenoid biosynthesis.</text>
</comment>
<evidence type="ECO:0000256" key="8">
    <source>
        <dbReference type="RuleBase" id="RU004466"/>
    </source>
</evidence>
<proteinExistence type="inferred from homology"/>
<dbReference type="Proteomes" id="UP000231279">
    <property type="component" value="Unassembled WGS sequence"/>
</dbReference>
<accession>A0A2G9GV50</accession>
<evidence type="ECO:0000256" key="3">
    <source>
        <dbReference type="ARBA" id="ARBA00006706"/>
    </source>
</evidence>
<dbReference type="GO" id="GO:0046872">
    <property type="term" value="F:metal ion binding"/>
    <property type="evidence" value="ECO:0007669"/>
    <property type="project" value="UniProtKB-KW"/>
</dbReference>
<keyword evidence="10" id="KW-1185">Reference proteome</keyword>
<sequence length="368" mass="40132">MSVVNSLPTWSQVDGTRSRSKRFLLPHPLRNNYNVPISLYFSNPIRKPINFSSVSISAILSKEQENKTCSSSPTFNFKNYMIEKSEAVNKALEELISPREPLKIHESMIYSLLAGGKRIRPVLCIASCELVGGQESTAMPAACAVEMIHTMSLMHDDLPCMDNDDLRRGKPTNHKIFGEDVAVLAGDALLAFAFEHVATATKGVSSERIVKVIGELAKCIGSEGLVAGQVADICSEGISEVGLEHLEFIHVHKTAALLEGSVVLGAILGGANDKEVEKLRKFARCVGLMFQVVDDILDVTKSSQDLGKTAGKDLVADKTTYPKLLGIEKSKEFAENLNREAQKQLMGFDPIKAAPLVALANYIAYRDN</sequence>
<evidence type="ECO:0000256" key="5">
    <source>
        <dbReference type="ARBA" id="ARBA00022723"/>
    </source>
</evidence>
<evidence type="ECO:0000256" key="1">
    <source>
        <dbReference type="ARBA" id="ARBA00001946"/>
    </source>
</evidence>
<keyword evidence="6" id="KW-0460">Magnesium</keyword>